<evidence type="ECO:0000313" key="1">
    <source>
        <dbReference type="EMBL" id="KKK90751.1"/>
    </source>
</evidence>
<reference evidence="1" key="1">
    <citation type="journal article" date="2015" name="Nature">
        <title>Complex archaea that bridge the gap between prokaryotes and eukaryotes.</title>
        <authorList>
            <person name="Spang A."/>
            <person name="Saw J.H."/>
            <person name="Jorgensen S.L."/>
            <person name="Zaremba-Niedzwiedzka K."/>
            <person name="Martijn J."/>
            <person name="Lind A.E."/>
            <person name="van Eijk R."/>
            <person name="Schleper C."/>
            <person name="Guy L."/>
            <person name="Ettema T.J."/>
        </authorList>
    </citation>
    <scope>NUCLEOTIDE SEQUENCE</scope>
</reference>
<accession>A0A0F9C238</accession>
<dbReference type="EMBL" id="LAZR01048957">
    <property type="protein sequence ID" value="KKK90751.1"/>
    <property type="molecule type" value="Genomic_DNA"/>
</dbReference>
<protein>
    <submittedName>
        <fullName evidence="1">Uncharacterized protein</fullName>
    </submittedName>
</protein>
<feature type="non-terminal residue" evidence="1">
    <location>
        <position position="22"/>
    </location>
</feature>
<comment type="caution">
    <text evidence="1">The sequence shown here is derived from an EMBL/GenBank/DDBJ whole genome shotgun (WGS) entry which is preliminary data.</text>
</comment>
<gene>
    <name evidence="1" type="ORF">LCGC14_2719850</name>
</gene>
<organism evidence="1">
    <name type="scientific">marine sediment metagenome</name>
    <dbReference type="NCBI Taxonomy" id="412755"/>
    <lineage>
        <taxon>unclassified sequences</taxon>
        <taxon>metagenomes</taxon>
        <taxon>ecological metagenomes</taxon>
    </lineage>
</organism>
<dbReference type="AlphaFoldDB" id="A0A0F9C238"/>
<name>A0A0F9C238_9ZZZZ</name>
<proteinExistence type="predicted"/>
<sequence>MKHYVQHRSREWFDLRIGRVTS</sequence>